<gene>
    <name evidence="2" type="ORF">GCM10009784_25070</name>
</gene>
<keyword evidence="3" id="KW-1185">Reference proteome</keyword>
<reference evidence="2 3" key="1">
    <citation type="journal article" date="2019" name="Int. J. Syst. Evol. Microbiol.">
        <title>The Global Catalogue of Microorganisms (GCM) 10K type strain sequencing project: providing services to taxonomists for standard genome sequencing and annotation.</title>
        <authorList>
            <consortium name="The Broad Institute Genomics Platform"/>
            <consortium name="The Broad Institute Genome Sequencing Center for Infectious Disease"/>
            <person name="Wu L."/>
            <person name="Ma J."/>
        </authorList>
    </citation>
    <scope>NUCLEOTIDE SEQUENCE [LARGE SCALE GENOMIC DNA]</scope>
    <source>
        <strain evidence="2 3">JCM 14917</strain>
    </source>
</reference>
<name>A0ABN3AZ61_9MICC</name>
<evidence type="ECO:0000313" key="2">
    <source>
        <dbReference type="EMBL" id="GAA2176841.1"/>
    </source>
</evidence>
<protein>
    <submittedName>
        <fullName evidence="2">Uncharacterized protein</fullName>
    </submittedName>
</protein>
<evidence type="ECO:0000256" key="1">
    <source>
        <dbReference type="SAM" id="MobiDB-lite"/>
    </source>
</evidence>
<organism evidence="2 3">
    <name type="scientific">Arthrobacter parietis</name>
    <dbReference type="NCBI Taxonomy" id="271434"/>
    <lineage>
        <taxon>Bacteria</taxon>
        <taxon>Bacillati</taxon>
        <taxon>Actinomycetota</taxon>
        <taxon>Actinomycetes</taxon>
        <taxon>Micrococcales</taxon>
        <taxon>Micrococcaceae</taxon>
        <taxon>Arthrobacter</taxon>
    </lineage>
</organism>
<accession>A0ABN3AZ61</accession>
<comment type="caution">
    <text evidence="2">The sequence shown here is derived from an EMBL/GenBank/DDBJ whole genome shotgun (WGS) entry which is preliminary data.</text>
</comment>
<evidence type="ECO:0000313" key="3">
    <source>
        <dbReference type="Proteomes" id="UP001500974"/>
    </source>
</evidence>
<dbReference type="EMBL" id="BAAAON010000003">
    <property type="protein sequence ID" value="GAA2176841.1"/>
    <property type="molecule type" value="Genomic_DNA"/>
</dbReference>
<feature type="region of interest" description="Disordered" evidence="1">
    <location>
        <begin position="1"/>
        <end position="74"/>
    </location>
</feature>
<proteinExistence type="predicted"/>
<sequence>MVLGHPETGQSQTVCGLGKPRAVGKGIGTGTTGSDGSEVEDGQGHAGTVGAAHARWQPQRARVNSRARFPGLAD</sequence>
<dbReference type="Proteomes" id="UP001500974">
    <property type="component" value="Unassembled WGS sequence"/>
</dbReference>